<accession>A0A9N9TDZ4</accession>
<name>A0A9N9TDZ4_PHYSR</name>
<comment type="function">
    <text evidence="3">Plays a central role in 2-thiolation of mcm(5)S(2)U at tRNA wobble positions of tRNA(Lys), tRNA(Glu) and tRNA(Gln). May act by forming a heterodimer with NCS6/CTU1 that ligates sulfur from thiocarboxylated URM1 onto the uridine of tRNAs at wobble position.</text>
</comment>
<dbReference type="AlphaFoldDB" id="A0A9N9TDZ4"/>
<keyword evidence="5" id="KW-1185">Reference proteome</keyword>
<dbReference type="InterPro" id="IPR019407">
    <property type="entry name" value="CTU2"/>
</dbReference>
<organism evidence="4 5">
    <name type="scientific">Phyllotreta striolata</name>
    <name type="common">Striped flea beetle</name>
    <name type="synonym">Crioceris striolata</name>
    <dbReference type="NCBI Taxonomy" id="444603"/>
    <lineage>
        <taxon>Eukaryota</taxon>
        <taxon>Metazoa</taxon>
        <taxon>Ecdysozoa</taxon>
        <taxon>Arthropoda</taxon>
        <taxon>Hexapoda</taxon>
        <taxon>Insecta</taxon>
        <taxon>Pterygota</taxon>
        <taxon>Neoptera</taxon>
        <taxon>Endopterygota</taxon>
        <taxon>Coleoptera</taxon>
        <taxon>Polyphaga</taxon>
        <taxon>Cucujiformia</taxon>
        <taxon>Chrysomeloidea</taxon>
        <taxon>Chrysomelidae</taxon>
        <taxon>Galerucinae</taxon>
        <taxon>Alticini</taxon>
        <taxon>Phyllotreta</taxon>
    </lineage>
</organism>
<dbReference type="GO" id="GO:0032447">
    <property type="term" value="P:protein urmylation"/>
    <property type="evidence" value="ECO:0007669"/>
    <property type="project" value="UniProtKB-UniRule"/>
</dbReference>
<dbReference type="GO" id="GO:0005829">
    <property type="term" value="C:cytosol"/>
    <property type="evidence" value="ECO:0007669"/>
    <property type="project" value="TreeGrafter"/>
</dbReference>
<gene>
    <name evidence="4" type="ORF">PHYEVI_LOCUS2663</name>
</gene>
<dbReference type="Proteomes" id="UP001153712">
    <property type="component" value="Chromosome 12"/>
</dbReference>
<evidence type="ECO:0000256" key="3">
    <source>
        <dbReference type="HAMAP-Rule" id="MF_03054"/>
    </source>
</evidence>
<dbReference type="Gene3D" id="3.40.50.620">
    <property type="entry name" value="HUPs"/>
    <property type="match status" value="1"/>
</dbReference>
<dbReference type="OrthoDB" id="25129at2759"/>
<keyword evidence="2 3" id="KW-0819">tRNA processing</keyword>
<comment type="similarity">
    <text evidence="3">Belongs to the CTU2/NCS2 family.</text>
</comment>
<reference evidence="4" key="1">
    <citation type="submission" date="2022-01" db="EMBL/GenBank/DDBJ databases">
        <authorList>
            <person name="King R."/>
        </authorList>
    </citation>
    <scope>NUCLEOTIDE SEQUENCE</scope>
</reference>
<evidence type="ECO:0000313" key="5">
    <source>
        <dbReference type="Proteomes" id="UP001153712"/>
    </source>
</evidence>
<proteinExistence type="inferred from homology"/>
<sequence length="400" mass="45721">MCSVGDDFDNQTEKLMQKATLTKLSDTCNKCRAEKPCIVLRGKDTYCKNCFLINTVHKFKASLGKSRLIHLNDRVLVWYQIGHPSVALLHFLRTGLDLSTPKKLRFHPIILFVYDQYQLNNKEGKELIENAKRIVSSFGFDCNFISFADYVSNPENVPNLLNSESLFAENDIEKLNLVIHKTSSRTNRNDIKSLLRKKLLIDVAKYWKCKFVFTPEISIDIASNLLSNISLGRGSHVSIDTGFCDDRDDEVRILKPLRQFDMKELALYNNFNRLESLSVRKSAVNPYSSVQDLMAKFVIELQKDFPATVTTIVKTGDKLSLDKNAEVKCKLCKGPVSVSDDLVTSQQSTNFSRFVSNELVDCNKSRQERFSTICNKFDQTNNENELLCYSCTRIYGNFML</sequence>
<dbReference type="InterPro" id="IPR014729">
    <property type="entry name" value="Rossmann-like_a/b/a_fold"/>
</dbReference>
<dbReference type="GO" id="GO:0016779">
    <property type="term" value="F:nucleotidyltransferase activity"/>
    <property type="evidence" value="ECO:0007669"/>
    <property type="project" value="UniProtKB-UniRule"/>
</dbReference>
<dbReference type="HAMAP" id="MF_03054">
    <property type="entry name" value="CTU2"/>
    <property type="match status" value="1"/>
</dbReference>
<dbReference type="GO" id="GO:0000049">
    <property type="term" value="F:tRNA binding"/>
    <property type="evidence" value="ECO:0007669"/>
    <property type="project" value="InterPro"/>
</dbReference>
<dbReference type="SUPFAM" id="SSF52402">
    <property type="entry name" value="Adenine nucleotide alpha hydrolases-like"/>
    <property type="match status" value="1"/>
</dbReference>
<dbReference type="EMBL" id="OU900105">
    <property type="protein sequence ID" value="CAG9856237.1"/>
    <property type="molecule type" value="Genomic_DNA"/>
</dbReference>
<keyword evidence="1 3" id="KW-0963">Cytoplasm</keyword>
<evidence type="ECO:0000313" key="4">
    <source>
        <dbReference type="EMBL" id="CAG9856237.1"/>
    </source>
</evidence>
<dbReference type="Pfam" id="PF10288">
    <property type="entry name" value="CTU2"/>
    <property type="match status" value="1"/>
</dbReference>
<dbReference type="GO" id="GO:0002143">
    <property type="term" value="P:tRNA wobble position uridine thiolation"/>
    <property type="evidence" value="ECO:0007669"/>
    <property type="project" value="TreeGrafter"/>
</dbReference>
<dbReference type="GO" id="GO:0016783">
    <property type="term" value="F:sulfurtransferase activity"/>
    <property type="evidence" value="ECO:0007669"/>
    <property type="project" value="TreeGrafter"/>
</dbReference>
<comment type="subcellular location">
    <subcellularLocation>
        <location evidence="3">Cytoplasm</location>
    </subcellularLocation>
</comment>
<protein>
    <recommendedName>
        <fullName evidence="3">Cytoplasmic tRNA 2-thiolation protein 2</fullName>
    </recommendedName>
</protein>
<evidence type="ECO:0000256" key="1">
    <source>
        <dbReference type="ARBA" id="ARBA00022490"/>
    </source>
</evidence>
<dbReference type="PANTHER" id="PTHR20882">
    <property type="entry name" value="CYTOPLASMIC TRNA 2-THIOLATION PROTEIN 2"/>
    <property type="match status" value="1"/>
</dbReference>
<comment type="pathway">
    <text evidence="3">tRNA modification; 5-methoxycarbonylmethyl-2-thiouridine-tRNA biosynthesis.</text>
</comment>
<dbReference type="PANTHER" id="PTHR20882:SF14">
    <property type="entry name" value="CYTOPLASMIC TRNA 2-THIOLATION PROTEIN 2"/>
    <property type="match status" value="1"/>
</dbReference>
<evidence type="ECO:0000256" key="2">
    <source>
        <dbReference type="ARBA" id="ARBA00022694"/>
    </source>
</evidence>